<dbReference type="InterPro" id="IPR037176">
    <property type="entry name" value="Osmotin/thaumatin-like_sf"/>
</dbReference>
<keyword evidence="3" id="KW-0732">Signal</keyword>
<feature type="disulfide bond" evidence="2">
    <location>
        <begin position="74"/>
        <end position="84"/>
    </location>
</feature>
<feature type="signal peptide" evidence="3">
    <location>
        <begin position="1"/>
        <end position="23"/>
    </location>
</feature>
<dbReference type="PRINTS" id="PR00347">
    <property type="entry name" value="THAUMATIN"/>
</dbReference>
<evidence type="ECO:0000313" key="5">
    <source>
        <dbReference type="Proteomes" id="UP001293593"/>
    </source>
</evidence>
<dbReference type="Gene3D" id="2.60.110.10">
    <property type="entry name" value="Thaumatin"/>
    <property type="match status" value="1"/>
</dbReference>
<dbReference type="Pfam" id="PF00314">
    <property type="entry name" value="Thaumatin"/>
    <property type="match status" value="1"/>
</dbReference>
<dbReference type="PROSITE" id="PS00316">
    <property type="entry name" value="THAUMATIN_1"/>
    <property type="match status" value="1"/>
</dbReference>
<dbReference type="AlphaFoldDB" id="A0AAE1IT06"/>
<comment type="caution">
    <text evidence="4">The sequence shown here is derived from an EMBL/GenBank/DDBJ whole genome shotgun (WGS) entry which is preliminary data.</text>
</comment>
<dbReference type="PIRSF" id="PIRSF002703">
    <property type="entry name" value="Thaumatin"/>
    <property type="match status" value="1"/>
</dbReference>
<protein>
    <submittedName>
        <fullName evidence="4">Uncharacterized protein</fullName>
    </submittedName>
</protein>
<proteinExistence type="inferred from homology"/>
<feature type="chain" id="PRO_5042169308" evidence="3">
    <location>
        <begin position="24"/>
        <end position="95"/>
    </location>
</feature>
<dbReference type="InterPro" id="IPR017949">
    <property type="entry name" value="Thaumatin_CS"/>
</dbReference>
<sequence>MTLHKSLCVLLILHSISFTFTQATRFDISNRCSYTVWPASLPRGGSKQLNLGETQSLNVAAGTANARIWGCTNCKFDGSGHGHCGTGDCGGAVQC</sequence>
<evidence type="ECO:0000256" key="2">
    <source>
        <dbReference type="PIRSR" id="PIRSR002703-1"/>
    </source>
</evidence>
<evidence type="ECO:0000313" key="4">
    <source>
        <dbReference type="EMBL" id="KAK4256398.1"/>
    </source>
</evidence>
<reference evidence="4" key="1">
    <citation type="submission" date="2023-10" db="EMBL/GenBank/DDBJ databases">
        <title>Chromosome-level genome of the transformable northern wattle, Acacia crassicarpa.</title>
        <authorList>
            <person name="Massaro I."/>
            <person name="Sinha N.R."/>
            <person name="Poethig S."/>
            <person name="Leichty A.R."/>
        </authorList>
    </citation>
    <scope>NUCLEOTIDE SEQUENCE</scope>
    <source>
        <strain evidence="4">Acra3RX</strain>
        <tissue evidence="4">Leaf</tissue>
    </source>
</reference>
<dbReference type="SUPFAM" id="SSF49870">
    <property type="entry name" value="Osmotin, thaumatin-like protein"/>
    <property type="match status" value="1"/>
</dbReference>
<dbReference type="InterPro" id="IPR001938">
    <property type="entry name" value="Thaumatin"/>
</dbReference>
<dbReference type="SMART" id="SM00205">
    <property type="entry name" value="THN"/>
    <property type="match status" value="1"/>
</dbReference>
<dbReference type="PROSITE" id="PS51367">
    <property type="entry name" value="THAUMATIN_2"/>
    <property type="match status" value="1"/>
</dbReference>
<dbReference type="Proteomes" id="UP001293593">
    <property type="component" value="Unassembled WGS sequence"/>
</dbReference>
<evidence type="ECO:0000256" key="1">
    <source>
        <dbReference type="ARBA" id="ARBA00010607"/>
    </source>
</evidence>
<keyword evidence="5" id="KW-1185">Reference proteome</keyword>
<feature type="disulfide bond" evidence="2">
    <location>
        <begin position="89"/>
        <end position="95"/>
    </location>
</feature>
<comment type="similarity">
    <text evidence="1">Belongs to the thaumatin family.</text>
</comment>
<organism evidence="4 5">
    <name type="scientific">Acacia crassicarpa</name>
    <name type="common">northern wattle</name>
    <dbReference type="NCBI Taxonomy" id="499986"/>
    <lineage>
        <taxon>Eukaryota</taxon>
        <taxon>Viridiplantae</taxon>
        <taxon>Streptophyta</taxon>
        <taxon>Embryophyta</taxon>
        <taxon>Tracheophyta</taxon>
        <taxon>Spermatophyta</taxon>
        <taxon>Magnoliopsida</taxon>
        <taxon>eudicotyledons</taxon>
        <taxon>Gunneridae</taxon>
        <taxon>Pentapetalae</taxon>
        <taxon>rosids</taxon>
        <taxon>fabids</taxon>
        <taxon>Fabales</taxon>
        <taxon>Fabaceae</taxon>
        <taxon>Caesalpinioideae</taxon>
        <taxon>mimosoid clade</taxon>
        <taxon>Acacieae</taxon>
        <taxon>Acacia</taxon>
    </lineage>
</organism>
<gene>
    <name evidence="4" type="ORF">QN277_009270</name>
</gene>
<accession>A0AAE1IT06</accession>
<name>A0AAE1IT06_9FABA</name>
<evidence type="ECO:0000256" key="3">
    <source>
        <dbReference type="SAM" id="SignalP"/>
    </source>
</evidence>
<dbReference type="EMBL" id="JAWXYG010000013">
    <property type="protein sequence ID" value="KAK4256398.1"/>
    <property type="molecule type" value="Genomic_DNA"/>
</dbReference>
<dbReference type="PANTHER" id="PTHR31048">
    <property type="entry name" value="OS03G0233200 PROTEIN"/>
    <property type="match status" value="1"/>
</dbReference>
<keyword evidence="2" id="KW-1015">Disulfide bond</keyword>